<dbReference type="SUPFAM" id="SSF53335">
    <property type="entry name" value="S-adenosyl-L-methionine-dependent methyltransferases"/>
    <property type="match status" value="1"/>
</dbReference>
<dbReference type="InterPro" id="IPR029063">
    <property type="entry name" value="SAM-dependent_MTases_sf"/>
</dbReference>
<keyword evidence="2" id="KW-0489">Methyltransferase</keyword>
<keyword evidence="3" id="KW-1185">Reference proteome</keyword>
<dbReference type="AlphaFoldDB" id="A0A6I3XMB7"/>
<dbReference type="CDD" id="cd02440">
    <property type="entry name" value="AdoMet_MTases"/>
    <property type="match status" value="1"/>
</dbReference>
<feature type="domain" description="Methyltransferase" evidence="1">
    <location>
        <begin position="21"/>
        <end position="106"/>
    </location>
</feature>
<dbReference type="OrthoDB" id="9804312at2"/>
<dbReference type="RefSeq" id="WP_155710596.1">
    <property type="nucleotide sequence ID" value="NZ_BMWU01000007.1"/>
</dbReference>
<dbReference type="Gene3D" id="3.40.50.150">
    <property type="entry name" value="Vaccinia Virus protein VP39"/>
    <property type="match status" value="1"/>
</dbReference>
<sequence>MNDTVSPWVQRFAPLIPGGEVLDLACGNGRHSRHLVTLGHAVIAVDRRPDALAATAGPGIVTSDIDLEAAGAPWPFGPNRFAGIVVTNYLHRPLLADMVGSLAPNGVLIYETFADGNAAFGKPSNPDFLLKAGELLDLARQQGLRVIAFEDGIVNGGGQHGGQPGGQPGGRVENRAMVQRLCAVKAEFPREAALLGSTES</sequence>
<dbReference type="InterPro" id="IPR041698">
    <property type="entry name" value="Methyltransf_25"/>
</dbReference>
<proteinExistence type="predicted"/>
<comment type="caution">
    <text evidence="2">The sequence shown here is derived from an EMBL/GenBank/DDBJ whole genome shotgun (WGS) entry which is preliminary data.</text>
</comment>
<dbReference type="Pfam" id="PF13649">
    <property type="entry name" value="Methyltransf_25"/>
    <property type="match status" value="1"/>
</dbReference>
<evidence type="ECO:0000313" key="2">
    <source>
        <dbReference type="EMBL" id="MUI14831.1"/>
    </source>
</evidence>
<evidence type="ECO:0000259" key="1">
    <source>
        <dbReference type="Pfam" id="PF13649"/>
    </source>
</evidence>
<dbReference type="Proteomes" id="UP000431684">
    <property type="component" value="Unassembled WGS sequence"/>
</dbReference>
<dbReference type="GO" id="GO:0008168">
    <property type="term" value="F:methyltransferase activity"/>
    <property type="evidence" value="ECO:0007669"/>
    <property type="project" value="UniProtKB-KW"/>
</dbReference>
<keyword evidence="2" id="KW-0808">Transferase</keyword>
<evidence type="ECO:0000313" key="3">
    <source>
        <dbReference type="Proteomes" id="UP000431684"/>
    </source>
</evidence>
<accession>A0A6I3XMB7</accession>
<dbReference type="EMBL" id="WNWM01000002">
    <property type="protein sequence ID" value="MUI14831.1"/>
    <property type="molecule type" value="Genomic_DNA"/>
</dbReference>
<gene>
    <name evidence="2" type="ORF">GJV26_20525</name>
</gene>
<protein>
    <submittedName>
        <fullName evidence="2">Methyltransferase domain-containing protein</fullName>
    </submittedName>
</protein>
<organism evidence="2 3">
    <name type="scientific">Pseudoduganella dura</name>
    <dbReference type="NCBI Taxonomy" id="321982"/>
    <lineage>
        <taxon>Bacteria</taxon>
        <taxon>Pseudomonadati</taxon>
        <taxon>Pseudomonadota</taxon>
        <taxon>Betaproteobacteria</taxon>
        <taxon>Burkholderiales</taxon>
        <taxon>Oxalobacteraceae</taxon>
        <taxon>Telluria group</taxon>
        <taxon>Pseudoduganella</taxon>
    </lineage>
</organism>
<reference evidence="2 3" key="1">
    <citation type="submission" date="2019-11" db="EMBL/GenBank/DDBJ databases">
        <title>Draft Genome Sequences of Six Type Strains of the Genus Massilia.</title>
        <authorList>
            <person name="Miess H."/>
            <person name="Frediansyah A."/>
            <person name="Goeker M."/>
            <person name="Gross H."/>
        </authorList>
    </citation>
    <scope>NUCLEOTIDE SEQUENCE [LARGE SCALE GENOMIC DNA]</scope>
    <source>
        <strain evidence="2 3">DSM 17513</strain>
    </source>
</reference>
<name>A0A6I3XMB7_9BURK</name>
<dbReference type="GO" id="GO:0032259">
    <property type="term" value="P:methylation"/>
    <property type="evidence" value="ECO:0007669"/>
    <property type="project" value="UniProtKB-KW"/>
</dbReference>